<evidence type="ECO:0000313" key="1">
    <source>
        <dbReference type="EMBL" id="ABD45457.1"/>
    </source>
</evidence>
<protein>
    <submittedName>
        <fullName evidence="1">Uncharacterized protein</fullName>
    </submittedName>
</protein>
<keyword evidence="2" id="KW-1185">Reference proteome</keyword>
<organism evidence="1 2">
    <name type="scientific">Ehrlichia chaffeensis (strain ATCC CRL-10679 / Arkansas)</name>
    <dbReference type="NCBI Taxonomy" id="205920"/>
    <lineage>
        <taxon>Bacteria</taxon>
        <taxon>Pseudomonadati</taxon>
        <taxon>Pseudomonadota</taxon>
        <taxon>Alphaproteobacteria</taxon>
        <taxon>Rickettsiales</taxon>
        <taxon>Anaplasmataceae</taxon>
        <taxon>Ehrlichia</taxon>
    </lineage>
</organism>
<name>Q2GF51_EHRCR</name>
<proteinExistence type="predicted"/>
<gene>
    <name evidence="1" type="ordered locus">ECH_1148</name>
</gene>
<dbReference type="AlphaFoldDB" id="Q2GF51"/>
<evidence type="ECO:0000313" key="2">
    <source>
        <dbReference type="Proteomes" id="UP000008320"/>
    </source>
</evidence>
<dbReference type="RefSeq" id="WP_006010646.1">
    <property type="nucleotide sequence ID" value="NC_007799.1"/>
</dbReference>
<dbReference type="KEGG" id="ech:ECH_1148"/>
<sequence length="142" mass="15287">MDIFGNEFDVHVNANGTEYAGKMSIDSNGDFDVNLDLQDGVGTLGHLSGHISQSDDAANYIIEYIFDQCIIYPELPVLHSFNGQIVSPAEEGSIIFDNGDNIQISLHGLQEQPEEAIPAAEVEEAVPAEAAIPAAEVTENQQ</sequence>
<dbReference type="HOGENOM" id="CLU_127010_0_0_5"/>
<dbReference type="OrthoDB" id="7163267at2"/>
<reference evidence="1 2" key="1">
    <citation type="journal article" date="2006" name="PLoS Genet.">
        <title>Comparative genomics of emerging human ehrlichiosis agents.</title>
        <authorList>
            <person name="Dunning Hotopp J.C."/>
            <person name="Lin M."/>
            <person name="Madupu R."/>
            <person name="Crabtree J."/>
            <person name="Angiuoli S.V."/>
            <person name="Eisen J.A."/>
            <person name="Seshadri R."/>
            <person name="Ren Q."/>
            <person name="Wu M."/>
            <person name="Utterback T.R."/>
            <person name="Smith S."/>
            <person name="Lewis M."/>
            <person name="Khouri H."/>
            <person name="Zhang C."/>
            <person name="Niu H."/>
            <person name="Lin Q."/>
            <person name="Ohashi N."/>
            <person name="Zhi N."/>
            <person name="Nelson W."/>
            <person name="Brinkac L.M."/>
            <person name="Dodson R.J."/>
            <person name="Rosovitz M.J."/>
            <person name="Sundaram J."/>
            <person name="Daugherty S.C."/>
            <person name="Davidsen T."/>
            <person name="Durkin A.S."/>
            <person name="Gwinn M."/>
            <person name="Haft D.H."/>
            <person name="Selengut J.D."/>
            <person name="Sullivan S.A."/>
            <person name="Zafar N."/>
            <person name="Zhou L."/>
            <person name="Benahmed F."/>
            <person name="Forberger H."/>
            <person name="Halpin R."/>
            <person name="Mulligan S."/>
            <person name="Robinson J."/>
            <person name="White O."/>
            <person name="Rikihisa Y."/>
            <person name="Tettelin H."/>
        </authorList>
    </citation>
    <scope>NUCLEOTIDE SEQUENCE [LARGE SCALE GENOMIC DNA]</scope>
    <source>
        <strain evidence="2">ATCC CRL-10679 / Arkansas</strain>
    </source>
</reference>
<dbReference type="Proteomes" id="UP000008320">
    <property type="component" value="Chromosome"/>
</dbReference>
<accession>Q2GF51</accession>
<dbReference type="EMBL" id="CP000236">
    <property type="protein sequence ID" value="ABD45457.1"/>
    <property type="molecule type" value="Genomic_DNA"/>
</dbReference>